<reference evidence="1 2" key="2">
    <citation type="journal article" date="2022" name="Mol. Ecol. Resour.">
        <title>The genomes of chicory, endive, great burdock and yacon provide insights into Asteraceae paleo-polyploidization history and plant inulin production.</title>
        <authorList>
            <person name="Fan W."/>
            <person name="Wang S."/>
            <person name="Wang H."/>
            <person name="Wang A."/>
            <person name="Jiang F."/>
            <person name="Liu H."/>
            <person name="Zhao H."/>
            <person name="Xu D."/>
            <person name="Zhang Y."/>
        </authorList>
    </citation>
    <scope>NUCLEOTIDE SEQUENCE [LARGE SCALE GENOMIC DNA]</scope>
    <source>
        <strain evidence="2">cv. Yunnan</strain>
        <tissue evidence="1">Leaves</tissue>
    </source>
</reference>
<gene>
    <name evidence="1" type="ORF">L1987_04957</name>
</gene>
<proteinExistence type="predicted"/>
<evidence type="ECO:0000313" key="1">
    <source>
        <dbReference type="EMBL" id="KAI3823518.1"/>
    </source>
</evidence>
<organism evidence="1 2">
    <name type="scientific">Smallanthus sonchifolius</name>
    <dbReference type="NCBI Taxonomy" id="185202"/>
    <lineage>
        <taxon>Eukaryota</taxon>
        <taxon>Viridiplantae</taxon>
        <taxon>Streptophyta</taxon>
        <taxon>Embryophyta</taxon>
        <taxon>Tracheophyta</taxon>
        <taxon>Spermatophyta</taxon>
        <taxon>Magnoliopsida</taxon>
        <taxon>eudicotyledons</taxon>
        <taxon>Gunneridae</taxon>
        <taxon>Pentapetalae</taxon>
        <taxon>asterids</taxon>
        <taxon>campanulids</taxon>
        <taxon>Asterales</taxon>
        <taxon>Asteraceae</taxon>
        <taxon>Asteroideae</taxon>
        <taxon>Heliantheae alliance</taxon>
        <taxon>Millerieae</taxon>
        <taxon>Smallanthus</taxon>
    </lineage>
</organism>
<keyword evidence="2" id="KW-1185">Reference proteome</keyword>
<protein>
    <submittedName>
        <fullName evidence="1">Uncharacterized protein</fullName>
    </submittedName>
</protein>
<dbReference type="Proteomes" id="UP001056120">
    <property type="component" value="Linkage Group LG02"/>
</dbReference>
<accession>A0ACB9JUB5</accession>
<comment type="caution">
    <text evidence="1">The sequence shown here is derived from an EMBL/GenBank/DDBJ whole genome shotgun (WGS) entry which is preliminary data.</text>
</comment>
<dbReference type="EMBL" id="CM042019">
    <property type="protein sequence ID" value="KAI3823518.1"/>
    <property type="molecule type" value="Genomic_DNA"/>
</dbReference>
<name>A0ACB9JUB5_9ASTR</name>
<evidence type="ECO:0000313" key="2">
    <source>
        <dbReference type="Proteomes" id="UP001056120"/>
    </source>
</evidence>
<reference evidence="2" key="1">
    <citation type="journal article" date="2022" name="Mol. Ecol. Resour.">
        <title>The genomes of chicory, endive, great burdock and yacon provide insights into Asteraceae palaeo-polyploidization history and plant inulin production.</title>
        <authorList>
            <person name="Fan W."/>
            <person name="Wang S."/>
            <person name="Wang H."/>
            <person name="Wang A."/>
            <person name="Jiang F."/>
            <person name="Liu H."/>
            <person name="Zhao H."/>
            <person name="Xu D."/>
            <person name="Zhang Y."/>
        </authorList>
    </citation>
    <scope>NUCLEOTIDE SEQUENCE [LARGE SCALE GENOMIC DNA]</scope>
    <source>
        <strain evidence="2">cv. Yunnan</strain>
    </source>
</reference>
<sequence>MKCQIRMVNLFHYDIDEGRHVQKHYQVPSPLRVKKRKKLFVNIDAICNHSLTKPLLNTLSSEWCERAFPKVSKLSHLLKGLDLINGRLVNITRIMTYECITKGTDMAQQIVVNCLRFLDDAVSYGPDSTSWMRLAPKKDADS</sequence>